<dbReference type="Proteomes" id="UP000001595">
    <property type="component" value="Chromosome 22"/>
</dbReference>
<dbReference type="GO" id="GO:0016020">
    <property type="term" value="C:membrane"/>
    <property type="evidence" value="ECO:0007669"/>
    <property type="project" value="UniProtKB-SubCell"/>
</dbReference>
<dbReference type="OMA" id="AGWPCLG"/>
<feature type="region of interest" description="Disordered" evidence="7">
    <location>
        <begin position="50"/>
        <end position="74"/>
    </location>
</feature>
<dbReference type="InterPro" id="IPR026617">
    <property type="entry name" value="SMCO2/5"/>
</dbReference>
<comment type="subcellular location">
    <subcellularLocation>
        <location evidence="1">Membrane</location>
        <topology evidence="1">Single-pass membrane protein</topology>
    </subcellularLocation>
</comment>
<dbReference type="Ensembl" id="ENSPPYT00000056650.1">
    <property type="protein sequence ID" value="ENSPPYP00000041144.1"/>
    <property type="gene ID" value="ENSPPYG00000040850.1"/>
</dbReference>
<gene>
    <name evidence="8" type="primary">CCDC188</name>
</gene>
<keyword evidence="4 6" id="KW-0175">Coiled coil</keyword>
<sequence length="435" mass="46506">MEGLKTLGPCGHPHPQCPPAPASSSHGGGLDQPCQGFVGWPCLGPISSAHSVQSQRPFPVPGAGGSGPTVEGEAPGLFLSSQEQRARDTEGPRQGDLESGLGWGWPLHPGSNQGAPRQGGSIGSGPRPCPCPPLSWEGGALASPRAAPSKLQCGPLGSAEQSFLQLEQENHSLKRQNQDLREQLGALLGLGQQFLPLCPEHSSCTALAWPPDPAGTQPLGNRAPLQLLRRELCQGQEAFVQQSQNELQQIRLCFERKKMVITEVWDSVAEMHMALNNQATGLLNLKKDIRGVLDQMEDIQLEILRERAQCRTRVRKEKLMASMSAADPEAAAGRPAGLDRCLRVRGEPHTFRGAGATPAEPCHRLEAPGPAGPLPAPRSGRLPALLGQRPSGPSEEARRPALPRMPSGRASHLHTTPLCTIPARSCREGWRWGLS</sequence>
<accession>A0A8I5TN34</accession>
<dbReference type="RefSeq" id="XP_054399598.1">
    <property type="nucleotide sequence ID" value="XM_054543623.1"/>
</dbReference>
<keyword evidence="9" id="KW-1185">Reference proteome</keyword>
<dbReference type="PANTHER" id="PTHR22422:SF6">
    <property type="entry name" value="COILED-COIL DOMAIN-CONTAINING PROTEIN 188"/>
    <property type="match status" value="1"/>
</dbReference>
<evidence type="ECO:0000313" key="9">
    <source>
        <dbReference type="Proteomes" id="UP000001595"/>
    </source>
</evidence>
<evidence type="ECO:0000256" key="7">
    <source>
        <dbReference type="SAM" id="MobiDB-lite"/>
    </source>
</evidence>
<dbReference type="GeneTree" id="ENSGT00940000153380"/>
<dbReference type="PANTHER" id="PTHR22422">
    <property type="entry name" value="TRANSMEMBRANE AND COILED-COIL DOMAIN-CONTAINING PROTEIN 5B-RELATED"/>
    <property type="match status" value="1"/>
</dbReference>
<reference evidence="8" key="3">
    <citation type="submission" date="2025-09" db="UniProtKB">
        <authorList>
            <consortium name="Ensembl"/>
        </authorList>
    </citation>
    <scope>IDENTIFICATION</scope>
</reference>
<evidence type="ECO:0000256" key="6">
    <source>
        <dbReference type="SAM" id="Coils"/>
    </source>
</evidence>
<proteinExistence type="predicted"/>
<keyword evidence="5" id="KW-0472">Membrane</keyword>
<name>A0A8I5TN34_PONAB</name>
<evidence type="ECO:0000256" key="5">
    <source>
        <dbReference type="ARBA" id="ARBA00023136"/>
    </source>
</evidence>
<evidence type="ECO:0000256" key="2">
    <source>
        <dbReference type="ARBA" id="ARBA00022692"/>
    </source>
</evidence>
<dbReference type="OrthoDB" id="9801703at2759"/>
<keyword evidence="3" id="KW-1133">Transmembrane helix</keyword>
<reference evidence="8 9" key="1">
    <citation type="submission" date="2008-02" db="EMBL/GenBank/DDBJ databases">
        <title>A 6x draft sequence assembly of the Pongo pygmaeus abelii genome.</title>
        <authorList>
            <person name="Wilson R.K."/>
            <person name="Mardis E."/>
        </authorList>
    </citation>
    <scope>NUCLEOTIDE SEQUENCE [LARGE SCALE GENOMIC DNA]</scope>
</reference>
<reference evidence="8" key="2">
    <citation type="submission" date="2025-08" db="UniProtKB">
        <authorList>
            <consortium name="Ensembl"/>
        </authorList>
    </citation>
    <scope>IDENTIFICATION</scope>
</reference>
<dbReference type="AlphaFoldDB" id="A0A8I5TN34"/>
<evidence type="ECO:0000313" key="8">
    <source>
        <dbReference type="Ensembl" id="ENSPPYP00000041144.1"/>
    </source>
</evidence>
<protein>
    <submittedName>
        <fullName evidence="8">Coiled-coil domain containing 188</fullName>
    </submittedName>
</protein>
<evidence type="ECO:0000256" key="3">
    <source>
        <dbReference type="ARBA" id="ARBA00022989"/>
    </source>
</evidence>
<dbReference type="GeneID" id="100460732"/>
<feature type="region of interest" description="Disordered" evidence="7">
    <location>
        <begin position="107"/>
        <end position="126"/>
    </location>
</feature>
<keyword evidence="2" id="KW-0812">Transmembrane</keyword>
<dbReference type="CTD" id="388849"/>
<evidence type="ECO:0000256" key="1">
    <source>
        <dbReference type="ARBA" id="ARBA00004167"/>
    </source>
</evidence>
<organism evidence="8 9">
    <name type="scientific">Pongo abelii</name>
    <name type="common">Sumatran orangutan</name>
    <name type="synonym">Pongo pygmaeus abelii</name>
    <dbReference type="NCBI Taxonomy" id="9601"/>
    <lineage>
        <taxon>Eukaryota</taxon>
        <taxon>Metazoa</taxon>
        <taxon>Chordata</taxon>
        <taxon>Craniata</taxon>
        <taxon>Vertebrata</taxon>
        <taxon>Euteleostomi</taxon>
        <taxon>Mammalia</taxon>
        <taxon>Eutheria</taxon>
        <taxon>Euarchontoglires</taxon>
        <taxon>Primates</taxon>
        <taxon>Haplorrhini</taxon>
        <taxon>Catarrhini</taxon>
        <taxon>Hominidae</taxon>
        <taxon>Pongo</taxon>
    </lineage>
</organism>
<feature type="coiled-coil region" evidence="6">
    <location>
        <begin position="156"/>
        <end position="183"/>
    </location>
</feature>
<feature type="region of interest" description="Disordered" evidence="7">
    <location>
        <begin position="349"/>
        <end position="416"/>
    </location>
</feature>
<dbReference type="RefSeq" id="XP_054399597.1">
    <property type="nucleotide sequence ID" value="XM_054543622.1"/>
</dbReference>
<evidence type="ECO:0000256" key="4">
    <source>
        <dbReference type="ARBA" id="ARBA00023054"/>
    </source>
</evidence>